<feature type="signal peptide" evidence="2">
    <location>
        <begin position="1"/>
        <end position="20"/>
    </location>
</feature>
<dbReference type="GO" id="GO:0008010">
    <property type="term" value="F:structural constituent of chitin-based larval cuticle"/>
    <property type="evidence" value="ECO:0007669"/>
    <property type="project" value="TreeGrafter"/>
</dbReference>
<dbReference type="AlphaFoldDB" id="A0A9P0D921"/>
<accession>A0A9P0D921</accession>
<dbReference type="PANTHER" id="PTHR10380:SF192">
    <property type="entry name" value="GEO02312P1"/>
    <property type="match status" value="1"/>
</dbReference>
<evidence type="ECO:0000256" key="1">
    <source>
        <dbReference type="PROSITE-ProRule" id="PRU00497"/>
    </source>
</evidence>
<dbReference type="PROSITE" id="PS51155">
    <property type="entry name" value="CHIT_BIND_RR_2"/>
    <property type="match status" value="1"/>
</dbReference>
<feature type="chain" id="PRO_5040247374" evidence="2">
    <location>
        <begin position="21"/>
        <end position="130"/>
    </location>
</feature>
<keyword evidence="2" id="KW-0732">Signal</keyword>
<reference evidence="3" key="2">
    <citation type="submission" date="2022-10" db="EMBL/GenBank/DDBJ databases">
        <authorList>
            <consortium name="ENA_rothamsted_submissions"/>
            <consortium name="culmorum"/>
            <person name="King R."/>
        </authorList>
    </citation>
    <scope>NUCLEOTIDE SEQUENCE</scope>
</reference>
<dbReference type="InterPro" id="IPR050468">
    <property type="entry name" value="Cuticle_Struct_Prot"/>
</dbReference>
<evidence type="ECO:0000256" key="2">
    <source>
        <dbReference type="SAM" id="SignalP"/>
    </source>
</evidence>
<keyword evidence="1" id="KW-0193">Cuticle</keyword>
<reference evidence="3" key="1">
    <citation type="submission" date="2022-01" db="EMBL/GenBank/DDBJ databases">
        <authorList>
            <person name="King R."/>
        </authorList>
    </citation>
    <scope>NUCLEOTIDE SEQUENCE</scope>
</reference>
<keyword evidence="4" id="KW-1185">Reference proteome</keyword>
<protein>
    <submittedName>
        <fullName evidence="3">Uncharacterized protein</fullName>
    </submittedName>
</protein>
<name>A0A9P0D921_PHACE</name>
<sequence>MKLFVIFILLTLFFVIDCYGDEILEYQRNQNEHGYHFKYITSSRQEREETGVIENVGGQFIMRIKGYFSYFNLDGDLYEVSYTADEGGYRSEGHLIPYSDEKQSGESHPPFPTLRISPAALASLAGGGLG</sequence>
<dbReference type="Pfam" id="PF00379">
    <property type="entry name" value="Chitin_bind_4"/>
    <property type="match status" value="1"/>
</dbReference>
<proteinExistence type="predicted"/>
<dbReference type="EMBL" id="OU896716">
    <property type="protein sequence ID" value="CAH1117685.1"/>
    <property type="molecule type" value="Genomic_DNA"/>
</dbReference>
<organism evidence="3 4">
    <name type="scientific">Phaedon cochleariae</name>
    <name type="common">Mustard beetle</name>
    <dbReference type="NCBI Taxonomy" id="80249"/>
    <lineage>
        <taxon>Eukaryota</taxon>
        <taxon>Metazoa</taxon>
        <taxon>Ecdysozoa</taxon>
        <taxon>Arthropoda</taxon>
        <taxon>Hexapoda</taxon>
        <taxon>Insecta</taxon>
        <taxon>Pterygota</taxon>
        <taxon>Neoptera</taxon>
        <taxon>Endopterygota</taxon>
        <taxon>Coleoptera</taxon>
        <taxon>Polyphaga</taxon>
        <taxon>Cucujiformia</taxon>
        <taxon>Chrysomeloidea</taxon>
        <taxon>Chrysomelidae</taxon>
        <taxon>Chrysomelinae</taxon>
        <taxon>Chrysomelini</taxon>
        <taxon>Phaedon</taxon>
    </lineage>
</organism>
<dbReference type="Proteomes" id="UP001153737">
    <property type="component" value="Chromosome 10"/>
</dbReference>
<gene>
    <name evidence="3" type="ORF">PHAECO_LOCUS1800</name>
</gene>
<dbReference type="InterPro" id="IPR000618">
    <property type="entry name" value="Insect_cuticle"/>
</dbReference>
<evidence type="ECO:0000313" key="4">
    <source>
        <dbReference type="Proteomes" id="UP001153737"/>
    </source>
</evidence>
<evidence type="ECO:0000313" key="3">
    <source>
        <dbReference type="EMBL" id="CAH1117685.1"/>
    </source>
</evidence>
<dbReference type="GO" id="GO:0062129">
    <property type="term" value="C:chitin-based extracellular matrix"/>
    <property type="evidence" value="ECO:0007669"/>
    <property type="project" value="TreeGrafter"/>
</dbReference>
<dbReference type="PANTHER" id="PTHR10380">
    <property type="entry name" value="CUTICLE PROTEIN"/>
    <property type="match status" value="1"/>
</dbReference>